<dbReference type="Proteomes" id="UP001497680">
    <property type="component" value="Unassembled WGS sequence"/>
</dbReference>
<evidence type="ECO:0000313" key="1">
    <source>
        <dbReference type="EMBL" id="KAI6087914.1"/>
    </source>
</evidence>
<evidence type="ECO:0000313" key="2">
    <source>
        <dbReference type="Proteomes" id="UP001497680"/>
    </source>
</evidence>
<protein>
    <submittedName>
        <fullName evidence="1">Phosphate permease</fullName>
    </submittedName>
</protein>
<sequence length="697" mass="75612">MMATPEPMTPATYERMYGGNRAFHNFFNDFSHIQDPNLRRRLALSEIDKVPFGMYHVRAVLVAGIGFFLDSYDIFAINLVTTLLGVVFWHGDPKDAKNGYGGNYGNLPTPVSQTLKASTSAGIVVGQILFGWLADKYGRRKMYGVELGIIVFSTLSCCLVAASQAISFTGLMTFWRVMMGIGIGGDYPLSAVITSEFAPTRWRGAMMAAVFSMQGMGQLLAAVVALIVTASFKDAFGNAPGVDSCDYVCQVAADRCWRIIVGVGAFPACFALYYRITIPETPRYTFEVAKDVEKAAADIKAYVASQSEGEVDEVTQARMKKLAAPVLNVPSASWHDLYCYFTQWKNAKVLIGTTLSWFFLDLAFYGLGLNNQIVLQAIGYADGDSLYSILFNGAVGTIILVVAGSLPGYWTAILTVDSIGRKSLQIVGFVILTIIFCVLGFLYNKLSKGALLALYVVANYFFNFGPNTTTFIVPGECFPTRYRSSGHGLSAAMGKVGAIVAQVISLPLLTKDAPNPCTGKACTPWLDRLMQIFALFMLCGTFSSLLIPETKGYTLEELAGEPSTSYNSGRNGSIIDCSKTRWWNPFSGGQPAGFFYPRMAPGGRTGIMTTPEPVLQNPRPMSNGWKLWRRDPSNGDDGTEYAASSTQATGFATSGETVIANTGVLPGWGAGWGRIDRGGSPLTMENIRLQDVGSLLR</sequence>
<gene>
    <name evidence="1" type="ORF">F4821DRAFT_97138</name>
</gene>
<comment type="caution">
    <text evidence="1">The sequence shown here is derived from an EMBL/GenBank/DDBJ whole genome shotgun (WGS) entry which is preliminary data.</text>
</comment>
<organism evidence="1 2">
    <name type="scientific">Hypoxylon rubiginosum</name>
    <dbReference type="NCBI Taxonomy" id="110542"/>
    <lineage>
        <taxon>Eukaryota</taxon>
        <taxon>Fungi</taxon>
        <taxon>Dikarya</taxon>
        <taxon>Ascomycota</taxon>
        <taxon>Pezizomycotina</taxon>
        <taxon>Sordariomycetes</taxon>
        <taxon>Xylariomycetidae</taxon>
        <taxon>Xylariales</taxon>
        <taxon>Hypoxylaceae</taxon>
        <taxon>Hypoxylon</taxon>
    </lineage>
</organism>
<reference evidence="1 2" key="1">
    <citation type="journal article" date="2022" name="New Phytol.">
        <title>Ecological generalism drives hyperdiversity of secondary metabolite gene clusters in xylarialean endophytes.</title>
        <authorList>
            <person name="Franco M.E.E."/>
            <person name="Wisecaver J.H."/>
            <person name="Arnold A.E."/>
            <person name="Ju Y.M."/>
            <person name="Slot J.C."/>
            <person name="Ahrendt S."/>
            <person name="Moore L.P."/>
            <person name="Eastman K.E."/>
            <person name="Scott K."/>
            <person name="Konkel Z."/>
            <person name="Mondo S.J."/>
            <person name="Kuo A."/>
            <person name="Hayes R.D."/>
            <person name="Haridas S."/>
            <person name="Andreopoulos B."/>
            <person name="Riley R."/>
            <person name="LaButti K."/>
            <person name="Pangilinan J."/>
            <person name="Lipzen A."/>
            <person name="Amirebrahimi M."/>
            <person name="Yan J."/>
            <person name="Adam C."/>
            <person name="Keymanesh K."/>
            <person name="Ng V."/>
            <person name="Louie K."/>
            <person name="Northen T."/>
            <person name="Drula E."/>
            <person name="Henrissat B."/>
            <person name="Hsieh H.M."/>
            <person name="Youens-Clark K."/>
            <person name="Lutzoni F."/>
            <person name="Miadlikowska J."/>
            <person name="Eastwood D.C."/>
            <person name="Hamelin R.C."/>
            <person name="Grigoriev I.V."/>
            <person name="U'Ren J.M."/>
        </authorList>
    </citation>
    <scope>NUCLEOTIDE SEQUENCE [LARGE SCALE GENOMIC DNA]</scope>
    <source>
        <strain evidence="1 2">ER1909</strain>
    </source>
</reference>
<dbReference type="EMBL" id="MU394304">
    <property type="protein sequence ID" value="KAI6087914.1"/>
    <property type="molecule type" value="Genomic_DNA"/>
</dbReference>
<accession>A0ACC0D5N2</accession>
<keyword evidence="2" id="KW-1185">Reference proteome</keyword>
<name>A0ACC0D5N2_9PEZI</name>
<proteinExistence type="predicted"/>